<evidence type="ECO:0000259" key="4">
    <source>
        <dbReference type="PROSITE" id="PS50987"/>
    </source>
</evidence>
<dbReference type="InterPro" id="IPR011991">
    <property type="entry name" value="ArsR-like_HTH"/>
</dbReference>
<dbReference type="RefSeq" id="WP_344535820.1">
    <property type="nucleotide sequence ID" value="NZ_BAAAPE010000032.1"/>
</dbReference>
<dbReference type="Gene3D" id="1.10.10.10">
    <property type="entry name" value="Winged helix-like DNA-binding domain superfamily/Winged helix DNA-binding domain"/>
    <property type="match status" value="1"/>
</dbReference>
<dbReference type="SMART" id="SM00418">
    <property type="entry name" value="HTH_ARSR"/>
    <property type="match status" value="1"/>
</dbReference>
<dbReference type="Pfam" id="PF12840">
    <property type="entry name" value="HTH_20"/>
    <property type="match status" value="1"/>
</dbReference>
<dbReference type="InterPro" id="IPR045981">
    <property type="entry name" value="DUF5937"/>
</dbReference>
<comment type="caution">
    <text evidence="5">The sequence shown here is derived from an EMBL/GenBank/DDBJ whole genome shotgun (WGS) entry which is preliminary data.</text>
</comment>
<evidence type="ECO:0000313" key="5">
    <source>
        <dbReference type="EMBL" id="GAA2104980.1"/>
    </source>
</evidence>
<protein>
    <submittedName>
        <fullName evidence="5">DUF5937 family protein</fullName>
    </submittedName>
</protein>
<evidence type="ECO:0000256" key="2">
    <source>
        <dbReference type="ARBA" id="ARBA00023125"/>
    </source>
</evidence>
<sequence>MSVVIDIAGLPPERIVFSPSPLAELGAALHALAEPGHHPALHSWATATNASLKCELADRLCEADFLWSSTRADILLPANPKPTLREELDDLDRMDDERFVDAALEISCTRRSYAQGARSPLVDRDERQAALDRATVRGPRQADFARRLLDDTATVRAWIRRLLEDCETAFFGDLWERTRHQLAADARHKTELLQHRGLAATLDAVSPAITLDEEGPAPRIVVDKLSEGRTWAADPALYEGPGVTFLPTLIGQPHLLALYAPGWRPVVTYPVATPELPQPIALDLMQCRLEALAHPQRMRLCLSLSRAAYTTSELAATHGLSAPEVSRHLKAMKKAGLLTTRRRGRYVQYRLDLSAVARMGSDFIGAVLR</sequence>
<dbReference type="PANTHER" id="PTHR33154:SF33">
    <property type="entry name" value="TRANSCRIPTIONAL REPRESSOR SDPR"/>
    <property type="match status" value="1"/>
</dbReference>
<dbReference type="InterPro" id="IPR036388">
    <property type="entry name" value="WH-like_DNA-bd_sf"/>
</dbReference>
<dbReference type="PROSITE" id="PS50987">
    <property type="entry name" value="HTH_ARSR_2"/>
    <property type="match status" value="1"/>
</dbReference>
<dbReference type="CDD" id="cd00090">
    <property type="entry name" value="HTH_ARSR"/>
    <property type="match status" value="1"/>
</dbReference>
<feature type="domain" description="HTH arsR-type" evidence="4">
    <location>
        <begin position="277"/>
        <end position="369"/>
    </location>
</feature>
<evidence type="ECO:0000256" key="3">
    <source>
        <dbReference type="ARBA" id="ARBA00023163"/>
    </source>
</evidence>
<accession>A0ABN2X5Y0</accession>
<dbReference type="EMBL" id="BAAAPE010000032">
    <property type="protein sequence ID" value="GAA2104980.1"/>
    <property type="molecule type" value="Genomic_DNA"/>
</dbReference>
<evidence type="ECO:0000313" key="6">
    <source>
        <dbReference type="Proteomes" id="UP001500016"/>
    </source>
</evidence>
<dbReference type="Pfam" id="PF19361">
    <property type="entry name" value="DUF5937"/>
    <property type="match status" value="1"/>
</dbReference>
<keyword evidence="1" id="KW-0805">Transcription regulation</keyword>
<dbReference type="InterPro" id="IPR051081">
    <property type="entry name" value="HTH_MetalResp_TranReg"/>
</dbReference>
<gene>
    <name evidence="5" type="ORF">GCM10009801_81000</name>
</gene>
<evidence type="ECO:0000256" key="1">
    <source>
        <dbReference type="ARBA" id="ARBA00023015"/>
    </source>
</evidence>
<dbReference type="Proteomes" id="UP001500016">
    <property type="component" value="Unassembled WGS sequence"/>
</dbReference>
<dbReference type="PRINTS" id="PR00778">
    <property type="entry name" value="HTHARSR"/>
</dbReference>
<dbReference type="InterPro" id="IPR036390">
    <property type="entry name" value="WH_DNA-bd_sf"/>
</dbReference>
<dbReference type="SUPFAM" id="SSF46785">
    <property type="entry name" value="Winged helix' DNA-binding domain"/>
    <property type="match status" value="1"/>
</dbReference>
<dbReference type="InterPro" id="IPR001845">
    <property type="entry name" value="HTH_ArsR_DNA-bd_dom"/>
</dbReference>
<keyword evidence="2" id="KW-0238">DNA-binding</keyword>
<keyword evidence="6" id="KW-1185">Reference proteome</keyword>
<dbReference type="PANTHER" id="PTHR33154">
    <property type="entry name" value="TRANSCRIPTIONAL REGULATOR, ARSR FAMILY"/>
    <property type="match status" value="1"/>
</dbReference>
<proteinExistence type="predicted"/>
<organism evidence="5 6">
    <name type="scientific">Streptomyces albiaxialis</name>
    <dbReference type="NCBI Taxonomy" id="329523"/>
    <lineage>
        <taxon>Bacteria</taxon>
        <taxon>Bacillati</taxon>
        <taxon>Actinomycetota</taxon>
        <taxon>Actinomycetes</taxon>
        <taxon>Kitasatosporales</taxon>
        <taxon>Streptomycetaceae</taxon>
        <taxon>Streptomyces</taxon>
    </lineage>
</organism>
<keyword evidence="3" id="KW-0804">Transcription</keyword>
<reference evidence="5 6" key="1">
    <citation type="journal article" date="2019" name="Int. J. Syst. Evol. Microbiol.">
        <title>The Global Catalogue of Microorganisms (GCM) 10K type strain sequencing project: providing services to taxonomists for standard genome sequencing and annotation.</title>
        <authorList>
            <consortium name="The Broad Institute Genomics Platform"/>
            <consortium name="The Broad Institute Genome Sequencing Center for Infectious Disease"/>
            <person name="Wu L."/>
            <person name="Ma J."/>
        </authorList>
    </citation>
    <scope>NUCLEOTIDE SEQUENCE [LARGE SCALE GENOMIC DNA]</scope>
    <source>
        <strain evidence="5 6">JCM 15478</strain>
    </source>
</reference>
<name>A0ABN2X5Y0_9ACTN</name>
<dbReference type="NCBIfam" id="NF033788">
    <property type="entry name" value="HTH_metalloreg"/>
    <property type="match status" value="1"/>
</dbReference>